<dbReference type="PANTHER" id="PTHR16897">
    <property type="entry name" value="OS10G0105400 PROTEIN"/>
    <property type="match status" value="1"/>
</dbReference>
<sequence length="2158" mass="238749">MAFRSTKQHPHLNILHTDIPDGTEFYVIIKTISKANVEGIQSIGPCFMDTTPPDFSGSISLTHSNGTIIARWNSGAFSDPQEPYQLQLEFAIGHSPRGTQVQSYIPLRSGESCVVGTPPTCTAMGVSDTEWRLHGHHTYYVTVKAENSAGLTSYAVSDPYIHDVQTAARGVVIDIPTSSDIEDIDFTQRKTSMSARWGGFDHPHLDVTYIFQAGSTPGASDIVSPKNMGKALVHSETGLSLVSFQTYYITITAVTLAGNVEVTTDGVTVVQENAVLSGIVINDGQNCTMTVDNGTLFKHHFEDNRMQCAVDIDFQSSTNSLRAYWEVPLPIAHYTPDVHFSVEERSPVGNVWATFREYEHVHKHHEAYVTDLTLNPGRMYRFAVKFCAITTCYAPLYSDGVLILAHPPTKGQITVEHRNSSQSNSLKETISVTMDEFYDPDIQDSTEKYSVVDKYEWAITDQSDVGRTHTIWNQVLNPQISQNKMQFDVELTGEFDFSKCRRITVRGYNKAKLFSVVSTDIKDCKAFDPILIKPNLVIDAVGQPEDSKDGYGKPVFLQENEIWPEADKDYTPNMNYISAVWPQLRYSSYVVAVLNARSLDVTTYYLPTTNISLPDPCSHPDAIKCGSTTSEFININFDPGELVHGERYMVCIHTVYTEIKHEMWTQVLPELNICSDGIMVDLTPPTPGQVWIGNVQGTNFQTSTTDMSINWETFQDIEEFQTNSHSSGIQDYILGIGTSIGGNDLVAFFSVGVVNHITLHDLKLQSGHIYYATIKAVDFAGRTTVKVSDPVIVDTSPPVKTDLSVTITGRHIVSSAEIEACWKGVFYDPESEIDHFMWAIGSQPGYDDIMAFTPEESDCGENSRNNPLSLMEGQAYYISVKAINKAGLMSLATSWAYNVDTSPPIAGHVYDGLPLSGNQSDIDFQTDMSALNVYWEGFFDPHSAIKEYYVSVGNCPGCDNVISTQALGMVNSLRIDHIHFGAGLKYFTTLRACNTADLCTTVATDGVVMDNSPPTTGVVTDGTGAQDIEYQSLRHFMGAKWYGFVDPQSGLDRYVWWAGTTKGGSEVLAPREIHLTEVATAVNFTSELPLNKRIYITVRAYNKAGLFTDSTSSGFIVDITAPEITEGPKFSPDFGILGNAQFYRTVMKVEWKVKDTESSIQRQYLSLKSHRGGQFDLASTKLLKNSSHHGISCVPYGILLKVNGIVRDFILSELKLHDGGTYYVTLISCNGAQICSSATSPGILVDSTPPNRGMFAIHTDHAAELPRRVSGWMTWSSYVIRLAWLGFADSHSDITHYFVNVGTTYLGADLNKKSGIALRVDHSTSGEDRYDEGKVQTYEIETSKLDPSMTYIYISMWAVNKAGLSSAIIHSKFEKVPGGALSLVRRCQAETCEGHCVCAPQDKLCPSPAANCSDISVGNTNNLLQVRDTQYGTTDINFTPSNVVLQGYWTIVHTQGNPPKWYQWSVGYLSGATPLGVFNGVTERVWHDAGQRTDIVFTTKPGVFLQNDVEYAIFIRVWYDENTHAIFKSDGIRINTMKPATTKIRGSAVRERMMGSWIKDQDYLKRGFPFTVEWTNKYLEAEKFIKSFHVYLSTAPGGHDVWDSTLDQPGSATSFDITRATLVEGVTFYSNIVAYGYSGLHHTETSDGFKMDASTPSTGMVYDGTEIEDLEFQNSSIQMSAHWHGFSDIGSGVKQYYWCVGNTNSVDSKQELTECSVRPWEAVGLHISVSEHVQRDVNGSSELYVQAHVVYLHEWGSIHGSWSFVEDVSPITKYFWAIGYTQGGTQLQGFESVGLSKFAFNSKVTLVHNSFIYVTALATNAAGLQGIAYSSKILVDLTPPQFVGVYDGRLRQEDQNAWTDSEVAVNWVVSDPESGLARCEWALGTQPNQVDVQAFDNVPVSDYLAFRDFDYSVLQGKTIYSTLRCENNAGLLSSMSSNGVKISHDAPVVTSAVVESMPLSVTEYKAQTNYQSVTDRIRLKWTGFSDHIGIQQYKVLMQGSSFDLTEKMSFPDSQDFLFTSVNNLTLTLGSINVSTQAINDLLLVSDKVRSDITVFTEKPVKHATQKMTITWSADKKEFTVSWDGMFSSPHPLFFEVSAGKVQGGAEIIQWQETTQTSITFALPPAITSWSGLKVYVMVRAIAAGGLYEDAAGVITLPL</sequence>
<dbReference type="InParanoid" id="K1Q7J3"/>
<dbReference type="InterPro" id="IPR036116">
    <property type="entry name" value="FN3_sf"/>
</dbReference>
<dbReference type="SUPFAM" id="SSF49265">
    <property type="entry name" value="Fibronectin type III"/>
    <property type="match status" value="1"/>
</dbReference>
<organism evidence="1">
    <name type="scientific">Magallana gigas</name>
    <name type="common">Pacific oyster</name>
    <name type="synonym">Crassostrea gigas</name>
    <dbReference type="NCBI Taxonomy" id="29159"/>
    <lineage>
        <taxon>Eukaryota</taxon>
        <taxon>Metazoa</taxon>
        <taxon>Spiralia</taxon>
        <taxon>Lophotrochozoa</taxon>
        <taxon>Mollusca</taxon>
        <taxon>Bivalvia</taxon>
        <taxon>Autobranchia</taxon>
        <taxon>Pteriomorphia</taxon>
        <taxon>Ostreida</taxon>
        <taxon>Ostreoidea</taxon>
        <taxon>Ostreidae</taxon>
        <taxon>Magallana</taxon>
    </lineage>
</organism>
<protein>
    <submittedName>
        <fullName evidence="1">Uncharacterized protein</fullName>
    </submittedName>
</protein>
<proteinExistence type="predicted"/>
<gene>
    <name evidence="1" type="ORF">CGI_10023469</name>
</gene>
<dbReference type="HOGENOM" id="CLU_000188_0_0_1"/>
<evidence type="ECO:0000313" key="1">
    <source>
        <dbReference type="EMBL" id="EKC29893.1"/>
    </source>
</evidence>
<name>K1Q7J3_MAGGI</name>
<accession>K1Q7J3</accession>
<reference evidence="1" key="1">
    <citation type="journal article" date="2012" name="Nature">
        <title>The oyster genome reveals stress adaptation and complexity of shell formation.</title>
        <authorList>
            <person name="Zhang G."/>
            <person name="Fang X."/>
            <person name="Guo X."/>
            <person name="Li L."/>
            <person name="Luo R."/>
            <person name="Xu F."/>
            <person name="Yang P."/>
            <person name="Zhang L."/>
            <person name="Wang X."/>
            <person name="Qi H."/>
            <person name="Xiong Z."/>
            <person name="Que H."/>
            <person name="Xie Y."/>
            <person name="Holland P.W."/>
            <person name="Paps J."/>
            <person name="Zhu Y."/>
            <person name="Wu F."/>
            <person name="Chen Y."/>
            <person name="Wang J."/>
            <person name="Peng C."/>
            <person name="Meng J."/>
            <person name="Yang L."/>
            <person name="Liu J."/>
            <person name="Wen B."/>
            <person name="Zhang N."/>
            <person name="Huang Z."/>
            <person name="Zhu Q."/>
            <person name="Feng Y."/>
            <person name="Mount A."/>
            <person name="Hedgecock D."/>
            <person name="Xu Z."/>
            <person name="Liu Y."/>
            <person name="Domazet-Loso T."/>
            <person name="Du Y."/>
            <person name="Sun X."/>
            <person name="Zhang S."/>
            <person name="Liu B."/>
            <person name="Cheng P."/>
            <person name="Jiang X."/>
            <person name="Li J."/>
            <person name="Fan D."/>
            <person name="Wang W."/>
            <person name="Fu W."/>
            <person name="Wang T."/>
            <person name="Wang B."/>
            <person name="Zhang J."/>
            <person name="Peng Z."/>
            <person name="Li Y."/>
            <person name="Li N."/>
            <person name="Wang J."/>
            <person name="Chen M."/>
            <person name="He Y."/>
            <person name="Tan F."/>
            <person name="Song X."/>
            <person name="Zheng Q."/>
            <person name="Huang R."/>
            <person name="Yang H."/>
            <person name="Du X."/>
            <person name="Chen L."/>
            <person name="Yang M."/>
            <person name="Gaffney P.M."/>
            <person name="Wang S."/>
            <person name="Luo L."/>
            <person name="She Z."/>
            <person name="Ming Y."/>
            <person name="Huang W."/>
            <person name="Zhang S."/>
            <person name="Huang B."/>
            <person name="Zhang Y."/>
            <person name="Qu T."/>
            <person name="Ni P."/>
            <person name="Miao G."/>
            <person name="Wang J."/>
            <person name="Wang Q."/>
            <person name="Steinberg C.E."/>
            <person name="Wang H."/>
            <person name="Li N."/>
            <person name="Qian L."/>
            <person name="Zhang G."/>
            <person name="Li Y."/>
            <person name="Yang H."/>
            <person name="Liu X."/>
            <person name="Wang J."/>
            <person name="Yin Y."/>
            <person name="Wang J."/>
        </authorList>
    </citation>
    <scope>NUCLEOTIDE SEQUENCE [LARGE SCALE GENOMIC DNA]</scope>
    <source>
        <strain evidence="1">05x7-T-G4-1.051#20</strain>
    </source>
</reference>
<dbReference type="PANTHER" id="PTHR16897:SF2">
    <property type="entry name" value="OS03G0226600 PROTEIN"/>
    <property type="match status" value="1"/>
</dbReference>
<dbReference type="EMBL" id="JH819075">
    <property type="protein sequence ID" value="EKC29893.1"/>
    <property type="molecule type" value="Genomic_DNA"/>
</dbReference>